<feature type="region of interest" description="Disordered" evidence="1">
    <location>
        <begin position="1"/>
        <end position="28"/>
    </location>
</feature>
<reference evidence="2" key="1">
    <citation type="submission" date="2021-02" db="EMBL/GenBank/DDBJ databases">
        <authorList>
            <person name="Dougan E. K."/>
            <person name="Rhodes N."/>
            <person name="Thang M."/>
            <person name="Chan C."/>
        </authorList>
    </citation>
    <scope>NUCLEOTIDE SEQUENCE</scope>
</reference>
<sequence>MTAFPVPAPVPAAEGCGAPTENTKPGRSKYCRAEVQRVYEKYGGNGAAVPRSLAAALLLREAPLPSAQRKAEVPAPAPDHLSHAKAPLTSAPSAVKASPSLGPGAQSGGRVGSRGSVNPLLQIAAGPFAANGEAQNVVATPFGLGRIAPTLPTTTTATTTATTTSLPAPVPMEGQGQEPEGGEADTASSSPAAGKDGAEGFHLVSFPWGWAQVAPGCVERSRSAVLQSQMKSLASIFGVLVAGLPKRSDALGAEDQEDGVAVETSSVRSSSSSDESDDDLPGDVIAAVEGLNAVRGLTFWLEEAALYPKASHRDELLDVAIVLSGLVRTRTELLRLRGGGNGDEQLEAELLAADAVRIHLGLLERVQKLELRASAAAHAAHAAGDPGRRAVASEPAVGLVSTCREWRQVLEQLSVPVGGNLGAADADGLGGPRLMAWQFVRPGAKLVDPRDEVSGADMLKPGVLMPPQACFSRAPSLDVSTGGAAWTSMGAVYPLQHRQRSPSPLVTRTVWPAVFSGNSRPGPSLARVSSSVALSGRQVSAVTRFISSGSVSSVGSLAQAGGHFPGHSPLLARSASARWASPPPAVVRRASTPLPRAFGLSASSPLQSLDRTSPCASPMPSQGQEFRPVTSPISAYSSGYSGYSHPQASPLQPGMSGLGFGMEHWAPPSPMPIGGRLVSTTLTFWNTNPVDPVAPPAVVWERAASGSADCESPDSPPGSGRPDSPPDSSRDCDSPRLLPRPERGGQSGGGGAARSIQQVLSNNNSSQPSAARAAREAWGLPHEKPGDAREANEGLNKAQAQVERRASEVHGDGIAGRHGGGGSGRGGGGKDSGAGVGRQSGKLAGKGSPSGGRRAGSVDNKRSPKRAEHLDEEELSQRPERTPSLQRERGEPPLLHGLHSHPHPHSHPDPHSHSGGGRAGSALLPPGGGGGGNGSRRPAASAECGPGAGSGSSSLPTNFFSHGRVAGGSALLPPGGAGGAGGAGSKAWR</sequence>
<feature type="compositionally biased region" description="Basic and acidic residues" evidence="1">
    <location>
        <begin position="728"/>
        <end position="743"/>
    </location>
</feature>
<feature type="compositionally biased region" description="Polar residues" evidence="1">
    <location>
        <begin position="601"/>
        <end position="624"/>
    </location>
</feature>
<feature type="compositionally biased region" description="Basic and acidic residues" evidence="1">
    <location>
        <begin position="802"/>
        <end position="811"/>
    </location>
</feature>
<feature type="compositionally biased region" description="Gly residues" evidence="1">
    <location>
        <begin position="813"/>
        <end position="838"/>
    </location>
</feature>
<feature type="region of interest" description="Disordered" evidence="1">
    <location>
        <begin position="251"/>
        <end position="281"/>
    </location>
</feature>
<name>A0A813L2C1_POLGL</name>
<evidence type="ECO:0000256" key="1">
    <source>
        <dbReference type="SAM" id="MobiDB-lite"/>
    </source>
</evidence>
<accession>A0A813L2C1</accession>
<feature type="compositionally biased region" description="Basic and acidic residues" evidence="1">
    <location>
        <begin position="859"/>
        <end position="891"/>
    </location>
</feature>
<protein>
    <submittedName>
        <fullName evidence="2">Uncharacterized protein</fullName>
    </submittedName>
</protein>
<dbReference type="AlphaFoldDB" id="A0A813L2C1"/>
<gene>
    <name evidence="2" type="ORF">PGLA2088_LOCUS40465</name>
</gene>
<organism evidence="2 3">
    <name type="scientific">Polarella glacialis</name>
    <name type="common">Dinoflagellate</name>
    <dbReference type="NCBI Taxonomy" id="89957"/>
    <lineage>
        <taxon>Eukaryota</taxon>
        <taxon>Sar</taxon>
        <taxon>Alveolata</taxon>
        <taxon>Dinophyceae</taxon>
        <taxon>Suessiales</taxon>
        <taxon>Suessiaceae</taxon>
        <taxon>Polarella</taxon>
    </lineage>
</organism>
<feature type="region of interest" description="Disordered" evidence="1">
    <location>
        <begin position="69"/>
        <end position="113"/>
    </location>
</feature>
<feature type="compositionally biased region" description="Basic and acidic residues" evidence="1">
    <location>
        <begin position="781"/>
        <end position="792"/>
    </location>
</feature>
<feature type="region of interest" description="Disordered" evidence="1">
    <location>
        <begin position="601"/>
        <end position="628"/>
    </location>
</feature>
<proteinExistence type="predicted"/>
<dbReference type="EMBL" id="CAJNNW010033476">
    <property type="protein sequence ID" value="CAE8719136.1"/>
    <property type="molecule type" value="Genomic_DNA"/>
</dbReference>
<evidence type="ECO:0000313" key="2">
    <source>
        <dbReference type="EMBL" id="CAE8719136.1"/>
    </source>
</evidence>
<feature type="compositionally biased region" description="Gly residues" evidence="1">
    <location>
        <begin position="975"/>
        <end position="989"/>
    </location>
</feature>
<comment type="caution">
    <text evidence="2">The sequence shown here is derived from an EMBL/GenBank/DDBJ whole genome shotgun (WGS) entry which is preliminary data.</text>
</comment>
<feature type="region of interest" description="Disordered" evidence="1">
    <location>
        <begin position="704"/>
        <end position="989"/>
    </location>
</feature>
<feature type="compositionally biased region" description="Low complexity" evidence="1">
    <location>
        <begin position="935"/>
        <end position="945"/>
    </location>
</feature>
<feature type="region of interest" description="Disordered" evidence="1">
    <location>
        <begin position="146"/>
        <end position="196"/>
    </location>
</feature>
<dbReference type="Proteomes" id="UP000626109">
    <property type="component" value="Unassembled WGS sequence"/>
</dbReference>
<feature type="compositionally biased region" description="Low complexity" evidence="1">
    <location>
        <begin position="148"/>
        <end position="178"/>
    </location>
</feature>
<feature type="compositionally biased region" description="Pro residues" evidence="1">
    <location>
        <begin position="1"/>
        <end position="10"/>
    </location>
</feature>
<evidence type="ECO:0000313" key="3">
    <source>
        <dbReference type="Proteomes" id="UP000626109"/>
    </source>
</evidence>
<feature type="compositionally biased region" description="Polar residues" evidence="1">
    <location>
        <begin position="758"/>
        <end position="769"/>
    </location>
</feature>